<dbReference type="GO" id="GO:0004386">
    <property type="term" value="F:helicase activity"/>
    <property type="evidence" value="ECO:0007669"/>
    <property type="project" value="UniProtKB-KW"/>
</dbReference>
<dbReference type="EMBL" id="VUJU01013892">
    <property type="protein sequence ID" value="KAF0703444.1"/>
    <property type="molecule type" value="Genomic_DNA"/>
</dbReference>
<dbReference type="AlphaFoldDB" id="A0A6G0VNQ6"/>
<organism evidence="1 2">
    <name type="scientific">Aphis craccivora</name>
    <name type="common">Cowpea aphid</name>
    <dbReference type="NCBI Taxonomy" id="307492"/>
    <lineage>
        <taxon>Eukaryota</taxon>
        <taxon>Metazoa</taxon>
        <taxon>Ecdysozoa</taxon>
        <taxon>Arthropoda</taxon>
        <taxon>Hexapoda</taxon>
        <taxon>Insecta</taxon>
        <taxon>Pterygota</taxon>
        <taxon>Neoptera</taxon>
        <taxon>Paraneoptera</taxon>
        <taxon>Hemiptera</taxon>
        <taxon>Sternorrhyncha</taxon>
        <taxon>Aphidomorpha</taxon>
        <taxon>Aphidoidea</taxon>
        <taxon>Aphididae</taxon>
        <taxon>Aphidini</taxon>
        <taxon>Aphis</taxon>
        <taxon>Aphis</taxon>
    </lineage>
</organism>
<dbReference type="GO" id="GO:0005657">
    <property type="term" value="C:replication fork"/>
    <property type="evidence" value="ECO:0007669"/>
    <property type="project" value="TreeGrafter"/>
</dbReference>
<keyword evidence="1" id="KW-0347">Helicase</keyword>
<accession>A0A6G0VNQ6</accession>
<dbReference type="SUPFAM" id="SSF52540">
    <property type="entry name" value="P-loop containing nucleoside triphosphate hydrolases"/>
    <property type="match status" value="1"/>
</dbReference>
<sequence length="110" mass="12488">MPIAHCGEGLWLLIDSFSNFKNKGIPMITNEYPFEFKRVQFPVKLCFAMSINKAQGQTMKAAGIDISDPCFTHGQFYVACSRVNSEKNLYIYAPGEITNNIVYKEILVNR</sequence>
<name>A0A6G0VNQ6_APHCR</name>
<gene>
    <name evidence="1" type="ORF">FWK35_00037417</name>
</gene>
<keyword evidence="1" id="KW-0067">ATP-binding</keyword>
<keyword evidence="1" id="KW-0547">Nucleotide-binding</keyword>
<evidence type="ECO:0000313" key="1">
    <source>
        <dbReference type="EMBL" id="KAF0703444.1"/>
    </source>
</evidence>
<dbReference type="Proteomes" id="UP000478052">
    <property type="component" value="Unassembled WGS sequence"/>
</dbReference>
<reference evidence="1 2" key="1">
    <citation type="submission" date="2019-08" db="EMBL/GenBank/DDBJ databases">
        <title>Whole genome of Aphis craccivora.</title>
        <authorList>
            <person name="Voronova N.V."/>
            <person name="Shulinski R.S."/>
            <person name="Bandarenka Y.V."/>
            <person name="Zhorov D.G."/>
            <person name="Warner D."/>
        </authorList>
    </citation>
    <scope>NUCLEOTIDE SEQUENCE [LARGE SCALE GENOMIC DNA]</scope>
    <source>
        <strain evidence="1">180601</strain>
        <tissue evidence="1">Whole Body</tissue>
    </source>
</reference>
<proteinExistence type="predicted"/>
<protein>
    <submittedName>
        <fullName evidence="1">ATP-dependent DNA helicase</fullName>
    </submittedName>
</protein>
<dbReference type="PANTHER" id="PTHR23274:SF51">
    <property type="entry name" value="OS03G0423850 PROTEIN"/>
    <property type="match status" value="1"/>
</dbReference>
<dbReference type="OrthoDB" id="6623760at2759"/>
<dbReference type="PANTHER" id="PTHR23274">
    <property type="entry name" value="DNA HELICASE-RELATED"/>
    <property type="match status" value="1"/>
</dbReference>
<evidence type="ECO:0000313" key="2">
    <source>
        <dbReference type="Proteomes" id="UP000478052"/>
    </source>
</evidence>
<dbReference type="InterPro" id="IPR027417">
    <property type="entry name" value="P-loop_NTPase"/>
</dbReference>
<dbReference type="GO" id="GO:0006260">
    <property type="term" value="P:DNA replication"/>
    <property type="evidence" value="ECO:0007669"/>
    <property type="project" value="TreeGrafter"/>
</dbReference>
<keyword evidence="2" id="KW-1185">Reference proteome</keyword>
<comment type="caution">
    <text evidence="1">The sequence shown here is derived from an EMBL/GenBank/DDBJ whole genome shotgun (WGS) entry which is preliminary data.</text>
</comment>
<keyword evidence="1" id="KW-0378">Hydrolase</keyword>